<accession>A0A553PTZ0</accession>
<evidence type="ECO:0000313" key="1">
    <source>
        <dbReference type="EMBL" id="TRY81142.1"/>
    </source>
</evidence>
<dbReference type="Proteomes" id="UP000318571">
    <property type="component" value="Chromosome 12"/>
</dbReference>
<organism evidence="1 2">
    <name type="scientific">Tigriopus californicus</name>
    <name type="common">Marine copepod</name>
    <dbReference type="NCBI Taxonomy" id="6832"/>
    <lineage>
        <taxon>Eukaryota</taxon>
        <taxon>Metazoa</taxon>
        <taxon>Ecdysozoa</taxon>
        <taxon>Arthropoda</taxon>
        <taxon>Crustacea</taxon>
        <taxon>Multicrustacea</taxon>
        <taxon>Hexanauplia</taxon>
        <taxon>Copepoda</taxon>
        <taxon>Harpacticoida</taxon>
        <taxon>Harpacticidae</taxon>
        <taxon>Tigriopus</taxon>
    </lineage>
</organism>
<protein>
    <submittedName>
        <fullName evidence="1">Uncharacterized protein</fullName>
    </submittedName>
</protein>
<proteinExistence type="predicted"/>
<dbReference type="OMA" id="NILMSMT"/>
<feature type="non-terminal residue" evidence="1">
    <location>
        <position position="1"/>
    </location>
</feature>
<dbReference type="PANTHER" id="PTHR21010:SF3">
    <property type="entry name" value="DAXX"/>
    <property type="match status" value="1"/>
</dbReference>
<evidence type="ECO:0000313" key="2">
    <source>
        <dbReference type="Proteomes" id="UP000318571"/>
    </source>
</evidence>
<reference evidence="1 2" key="1">
    <citation type="journal article" date="2018" name="Nat. Ecol. Evol.">
        <title>Genomic signatures of mitonuclear coevolution across populations of Tigriopus californicus.</title>
        <authorList>
            <person name="Barreto F.S."/>
            <person name="Watson E.T."/>
            <person name="Lima T.G."/>
            <person name="Willett C.S."/>
            <person name="Edmands S."/>
            <person name="Li W."/>
            <person name="Burton R.S."/>
        </authorList>
    </citation>
    <scope>NUCLEOTIDE SEQUENCE [LARGE SCALE GENOMIC DNA]</scope>
    <source>
        <strain evidence="1 2">San Diego</strain>
    </source>
</reference>
<name>A0A553PTZ0_TIGCA</name>
<dbReference type="AlphaFoldDB" id="A0A553PTZ0"/>
<sequence>AAGATKGLRRFGQSIKRVVREVKEESNESRDTLVDRYNRATYATRLLEETYQISISNLVTLHNNYMRSKEVKNLFNRYTLLRDMIKDAVKLESSWWAVAELPKQNRAESIQDYVLRVCSVLETLRMPFDASGGFQESEKEKEARLEKVNEMTSMQLQEENVVLFNNLYRLLKKYVAIRQIIKTLSNEYADSKLYPMFPRYNLLKDMIKEVTHHPDYMEHRHESRVQPD</sequence>
<comment type="caution">
    <text evidence="1">The sequence shown here is derived from an EMBL/GenBank/DDBJ whole genome shotgun (WGS) entry which is preliminary data.</text>
</comment>
<dbReference type="EMBL" id="VCGU01000001">
    <property type="protein sequence ID" value="TRY81142.1"/>
    <property type="molecule type" value="Genomic_DNA"/>
</dbReference>
<keyword evidence="2" id="KW-1185">Reference proteome</keyword>
<dbReference type="PANTHER" id="PTHR21010">
    <property type="entry name" value="AGAP001581-PA"/>
    <property type="match status" value="1"/>
</dbReference>
<gene>
    <name evidence="1" type="ORF">TCAL_15421</name>
</gene>